<keyword evidence="2" id="KW-1185">Reference proteome</keyword>
<dbReference type="EMBL" id="JAWDGP010003856">
    <property type="protein sequence ID" value="KAK3770342.1"/>
    <property type="molecule type" value="Genomic_DNA"/>
</dbReference>
<sequence>MEKAKGDVSATVELSSLRPDKSALVLCWNKATTFCPHTLKCVAMEWKNGKHHSVSMVKIAVLDGGFAKALGGGLHFLTGGNDLDNEGVFTYFHSKKRIPSLKWLSGQQDNGHGCDGCMTFESRLYGLNDLR</sequence>
<protein>
    <submittedName>
        <fullName evidence="1">Uncharacterized protein</fullName>
    </submittedName>
</protein>
<accession>A0AAE1DH37</accession>
<name>A0AAE1DH37_9GAST</name>
<dbReference type="Proteomes" id="UP001283361">
    <property type="component" value="Unassembled WGS sequence"/>
</dbReference>
<comment type="caution">
    <text evidence="1">The sequence shown here is derived from an EMBL/GenBank/DDBJ whole genome shotgun (WGS) entry which is preliminary data.</text>
</comment>
<evidence type="ECO:0000313" key="1">
    <source>
        <dbReference type="EMBL" id="KAK3770342.1"/>
    </source>
</evidence>
<reference evidence="1" key="1">
    <citation type="journal article" date="2023" name="G3 (Bethesda)">
        <title>A reference genome for the long-term kleptoplast-retaining sea slug Elysia crispata morphotype clarki.</title>
        <authorList>
            <person name="Eastman K.E."/>
            <person name="Pendleton A.L."/>
            <person name="Shaikh M.A."/>
            <person name="Suttiyut T."/>
            <person name="Ogas R."/>
            <person name="Tomko P."/>
            <person name="Gavelis G."/>
            <person name="Widhalm J.R."/>
            <person name="Wisecaver J.H."/>
        </authorList>
    </citation>
    <scope>NUCLEOTIDE SEQUENCE</scope>
    <source>
        <strain evidence="1">ECLA1</strain>
    </source>
</reference>
<gene>
    <name evidence="1" type="ORF">RRG08_029995</name>
</gene>
<evidence type="ECO:0000313" key="2">
    <source>
        <dbReference type="Proteomes" id="UP001283361"/>
    </source>
</evidence>
<dbReference type="AlphaFoldDB" id="A0AAE1DH37"/>
<proteinExistence type="predicted"/>
<organism evidence="1 2">
    <name type="scientific">Elysia crispata</name>
    <name type="common">lettuce slug</name>
    <dbReference type="NCBI Taxonomy" id="231223"/>
    <lineage>
        <taxon>Eukaryota</taxon>
        <taxon>Metazoa</taxon>
        <taxon>Spiralia</taxon>
        <taxon>Lophotrochozoa</taxon>
        <taxon>Mollusca</taxon>
        <taxon>Gastropoda</taxon>
        <taxon>Heterobranchia</taxon>
        <taxon>Euthyneura</taxon>
        <taxon>Panpulmonata</taxon>
        <taxon>Sacoglossa</taxon>
        <taxon>Placobranchoidea</taxon>
        <taxon>Plakobranchidae</taxon>
        <taxon>Elysia</taxon>
    </lineage>
</organism>